<keyword evidence="7 22" id="KW-0812">Transmembrane</keyword>
<dbReference type="PANTHER" id="PTHR30474">
    <property type="entry name" value="CELL CYCLE PROTEIN"/>
    <property type="match status" value="1"/>
</dbReference>
<comment type="pathway">
    <text evidence="2">Cell wall biogenesis; peptidoglycan biosynthesis.</text>
</comment>
<keyword evidence="9" id="KW-0573">Peptidoglycan synthesis</keyword>
<evidence type="ECO:0000256" key="19">
    <source>
        <dbReference type="ARBA" id="ARBA00044770"/>
    </source>
</evidence>
<evidence type="ECO:0000256" key="22">
    <source>
        <dbReference type="SAM" id="Phobius"/>
    </source>
</evidence>
<evidence type="ECO:0000256" key="7">
    <source>
        <dbReference type="ARBA" id="ARBA00022692"/>
    </source>
</evidence>
<feature type="transmembrane region" description="Helical" evidence="22">
    <location>
        <begin position="183"/>
        <end position="200"/>
    </location>
</feature>
<keyword evidence="24" id="KW-1185">Reference proteome</keyword>
<dbReference type="PROSITE" id="PS00428">
    <property type="entry name" value="FTSW_RODA_SPOVE"/>
    <property type="match status" value="1"/>
</dbReference>
<dbReference type="KEGG" id="sgy:Sgly_1693"/>
<dbReference type="GO" id="GO:0032153">
    <property type="term" value="C:cell division site"/>
    <property type="evidence" value="ECO:0007669"/>
    <property type="project" value="TreeGrafter"/>
</dbReference>
<dbReference type="RefSeq" id="WP_013624858.1">
    <property type="nucleotide sequence ID" value="NC_015172.1"/>
</dbReference>
<feature type="transmembrane region" description="Helical" evidence="22">
    <location>
        <begin position="303"/>
        <end position="326"/>
    </location>
</feature>
<keyword evidence="13" id="KW-0961">Cell wall biogenesis/degradation</keyword>
<keyword evidence="8" id="KW-0133">Cell shape</keyword>
<dbReference type="InterPro" id="IPR013437">
    <property type="entry name" value="FtsW"/>
</dbReference>
<evidence type="ECO:0000256" key="9">
    <source>
        <dbReference type="ARBA" id="ARBA00022984"/>
    </source>
</evidence>
<feature type="transmembrane region" description="Helical" evidence="22">
    <location>
        <begin position="12"/>
        <end position="36"/>
    </location>
</feature>
<feature type="transmembrane region" description="Helical" evidence="22">
    <location>
        <begin position="48"/>
        <end position="69"/>
    </location>
</feature>
<reference evidence="24" key="2">
    <citation type="submission" date="2011-02" db="EMBL/GenBank/DDBJ databases">
        <title>The complete genome of Syntrophobotulus glycolicus DSM 8271.</title>
        <authorList>
            <person name="Lucas S."/>
            <person name="Copeland A."/>
            <person name="Lapidus A."/>
            <person name="Bruce D."/>
            <person name="Goodwin L."/>
            <person name="Pitluck S."/>
            <person name="Kyrpides N."/>
            <person name="Mavromatis K."/>
            <person name="Pagani I."/>
            <person name="Ivanova N."/>
            <person name="Mikhailova N."/>
            <person name="Chertkov O."/>
            <person name="Held B."/>
            <person name="Detter J.C."/>
            <person name="Tapia R."/>
            <person name="Han C."/>
            <person name="Land M."/>
            <person name="Hauser L."/>
            <person name="Markowitz V."/>
            <person name="Cheng J.-F."/>
            <person name="Hugenholtz P."/>
            <person name="Woyke T."/>
            <person name="Wu D."/>
            <person name="Spring S."/>
            <person name="Schroeder M."/>
            <person name="Brambilla E."/>
            <person name="Klenk H.-P."/>
            <person name="Eisen J.A."/>
        </authorList>
    </citation>
    <scope>NUCLEOTIDE SEQUENCE [LARGE SCALE GENOMIC DNA]</scope>
    <source>
        <strain evidence="24">DSM 8271 / FlGlyR</strain>
    </source>
</reference>
<dbReference type="EC" id="2.4.99.28" evidence="19"/>
<dbReference type="InterPro" id="IPR001182">
    <property type="entry name" value="FtsW/RodA"/>
</dbReference>
<keyword evidence="12" id="KW-0131">Cell cycle</keyword>
<evidence type="ECO:0000256" key="21">
    <source>
        <dbReference type="ARBA" id="ARBA00049966"/>
    </source>
</evidence>
<keyword evidence="6" id="KW-0808">Transferase</keyword>
<dbReference type="HOGENOM" id="CLU_029243_0_1_9"/>
<feature type="transmembrane region" description="Helical" evidence="22">
    <location>
        <begin position="332"/>
        <end position="355"/>
    </location>
</feature>
<evidence type="ECO:0000256" key="16">
    <source>
        <dbReference type="ARBA" id="ARBA00038053"/>
    </source>
</evidence>
<evidence type="ECO:0000256" key="10">
    <source>
        <dbReference type="ARBA" id="ARBA00022989"/>
    </source>
</evidence>
<keyword evidence="5" id="KW-0328">Glycosyltransferase</keyword>
<dbReference type="PANTHER" id="PTHR30474:SF2">
    <property type="entry name" value="PEPTIDOGLYCAN GLYCOSYLTRANSFERASE FTSW-RELATED"/>
    <property type="match status" value="1"/>
</dbReference>
<evidence type="ECO:0000256" key="12">
    <source>
        <dbReference type="ARBA" id="ARBA00023306"/>
    </source>
</evidence>
<organism evidence="23 24">
    <name type="scientific">Syntrophobotulus glycolicus (strain DSM 8271 / FlGlyR)</name>
    <dbReference type="NCBI Taxonomy" id="645991"/>
    <lineage>
        <taxon>Bacteria</taxon>
        <taxon>Bacillati</taxon>
        <taxon>Bacillota</taxon>
        <taxon>Clostridia</taxon>
        <taxon>Eubacteriales</taxon>
        <taxon>Desulfitobacteriaceae</taxon>
        <taxon>Syntrophobotulus</taxon>
    </lineage>
</organism>
<dbReference type="GO" id="GO:0015648">
    <property type="term" value="F:lipid-linked peptidoglycan transporter activity"/>
    <property type="evidence" value="ECO:0007669"/>
    <property type="project" value="TreeGrafter"/>
</dbReference>
<evidence type="ECO:0000256" key="6">
    <source>
        <dbReference type="ARBA" id="ARBA00022679"/>
    </source>
</evidence>
<evidence type="ECO:0000313" key="24">
    <source>
        <dbReference type="Proteomes" id="UP000007488"/>
    </source>
</evidence>
<evidence type="ECO:0000256" key="1">
    <source>
        <dbReference type="ARBA" id="ARBA00004651"/>
    </source>
</evidence>
<comment type="catalytic activity">
    <reaction evidence="20">
        <text>[GlcNAc-(1-&gt;4)-Mur2Ac(oyl-L-Ala-gamma-D-Glu-L-Lys-D-Ala-D-Ala)](n)-di-trans,octa-cis-undecaprenyl diphosphate + beta-D-GlcNAc-(1-&gt;4)-Mur2Ac(oyl-L-Ala-gamma-D-Glu-L-Lys-D-Ala-D-Ala)-di-trans,octa-cis-undecaprenyl diphosphate = [GlcNAc-(1-&gt;4)-Mur2Ac(oyl-L-Ala-gamma-D-Glu-L-Lys-D-Ala-D-Ala)](n+1)-di-trans,octa-cis-undecaprenyl diphosphate + di-trans,octa-cis-undecaprenyl diphosphate + H(+)</text>
        <dbReference type="Rhea" id="RHEA:23708"/>
        <dbReference type="Rhea" id="RHEA-COMP:9602"/>
        <dbReference type="Rhea" id="RHEA-COMP:9603"/>
        <dbReference type="ChEBI" id="CHEBI:15378"/>
        <dbReference type="ChEBI" id="CHEBI:58405"/>
        <dbReference type="ChEBI" id="CHEBI:60033"/>
        <dbReference type="ChEBI" id="CHEBI:78435"/>
        <dbReference type="EC" id="2.4.99.28"/>
    </reaction>
</comment>
<keyword evidence="10 22" id="KW-1133">Transmembrane helix</keyword>
<dbReference type="GO" id="GO:0009252">
    <property type="term" value="P:peptidoglycan biosynthetic process"/>
    <property type="evidence" value="ECO:0007669"/>
    <property type="project" value="UniProtKB-KW"/>
</dbReference>
<protein>
    <recommendedName>
        <fullName evidence="17">Probable peptidoglycan glycosyltransferase FtsW</fullName>
        <ecNumber evidence="19">2.4.99.28</ecNumber>
    </recommendedName>
    <alternativeName>
        <fullName evidence="18">Cell division protein FtsW</fullName>
    </alternativeName>
    <alternativeName>
        <fullName evidence="15">Cell wall polymerase</fullName>
    </alternativeName>
    <alternativeName>
        <fullName evidence="14">Peptidoglycan polymerase</fullName>
    </alternativeName>
</protein>
<feature type="transmembrane region" description="Helical" evidence="22">
    <location>
        <begin position="138"/>
        <end position="155"/>
    </location>
</feature>
<evidence type="ECO:0000256" key="2">
    <source>
        <dbReference type="ARBA" id="ARBA00004752"/>
    </source>
</evidence>
<gene>
    <name evidence="23" type="ordered locus">Sgly_1693</name>
</gene>
<dbReference type="GO" id="GO:0008360">
    <property type="term" value="P:regulation of cell shape"/>
    <property type="evidence" value="ECO:0007669"/>
    <property type="project" value="UniProtKB-KW"/>
</dbReference>
<evidence type="ECO:0000256" key="11">
    <source>
        <dbReference type="ARBA" id="ARBA00023136"/>
    </source>
</evidence>
<dbReference type="STRING" id="645991.Sgly_1693"/>
<dbReference type="NCBIfam" id="TIGR02614">
    <property type="entry name" value="ftsW"/>
    <property type="match status" value="1"/>
</dbReference>
<comment type="similarity">
    <text evidence="16">Belongs to the SEDS family. FtsW subfamily.</text>
</comment>
<dbReference type="GO" id="GO:0051301">
    <property type="term" value="P:cell division"/>
    <property type="evidence" value="ECO:0007669"/>
    <property type="project" value="UniProtKB-KW"/>
</dbReference>
<evidence type="ECO:0000256" key="3">
    <source>
        <dbReference type="ARBA" id="ARBA00022475"/>
    </source>
</evidence>
<feature type="transmembrane region" description="Helical" evidence="22">
    <location>
        <begin position="76"/>
        <end position="95"/>
    </location>
</feature>
<accession>F0SYV3</accession>
<evidence type="ECO:0000256" key="15">
    <source>
        <dbReference type="ARBA" id="ARBA00033270"/>
    </source>
</evidence>
<comment type="function">
    <text evidence="21">Peptidoglycan polymerase that is essential for cell division.</text>
</comment>
<dbReference type="Proteomes" id="UP000007488">
    <property type="component" value="Chromosome"/>
</dbReference>
<keyword evidence="3" id="KW-1003">Cell membrane</keyword>
<dbReference type="EMBL" id="CP002547">
    <property type="protein sequence ID" value="ADY55990.1"/>
    <property type="molecule type" value="Genomic_DNA"/>
</dbReference>
<proteinExistence type="inferred from homology"/>
<evidence type="ECO:0000256" key="8">
    <source>
        <dbReference type="ARBA" id="ARBA00022960"/>
    </source>
</evidence>
<keyword evidence="11 22" id="KW-0472">Membrane</keyword>
<dbReference type="GO" id="GO:0005886">
    <property type="term" value="C:plasma membrane"/>
    <property type="evidence" value="ECO:0007669"/>
    <property type="project" value="UniProtKB-SubCell"/>
</dbReference>
<keyword evidence="4 23" id="KW-0132">Cell division</keyword>
<evidence type="ECO:0000256" key="13">
    <source>
        <dbReference type="ARBA" id="ARBA00023316"/>
    </source>
</evidence>
<reference evidence="23 24" key="1">
    <citation type="journal article" date="2011" name="Stand. Genomic Sci.">
        <title>Complete genome sequence of Syntrophobotulus glycolicus type strain (FlGlyR).</title>
        <authorList>
            <person name="Han C."/>
            <person name="Mwirichia R."/>
            <person name="Chertkov O."/>
            <person name="Held B."/>
            <person name="Lapidus A."/>
            <person name="Nolan M."/>
            <person name="Lucas S."/>
            <person name="Hammon N."/>
            <person name="Deshpande S."/>
            <person name="Cheng J.F."/>
            <person name="Tapia R."/>
            <person name="Goodwin L."/>
            <person name="Pitluck S."/>
            <person name="Huntemann M."/>
            <person name="Liolios K."/>
            <person name="Ivanova N."/>
            <person name="Pagani I."/>
            <person name="Mavromatis K."/>
            <person name="Ovchinikova G."/>
            <person name="Pati A."/>
            <person name="Chen A."/>
            <person name="Palaniappan K."/>
            <person name="Land M."/>
            <person name="Hauser L."/>
            <person name="Brambilla E.M."/>
            <person name="Rohde M."/>
            <person name="Spring S."/>
            <person name="Sikorski J."/>
            <person name="Goker M."/>
            <person name="Woyke T."/>
            <person name="Bristow J."/>
            <person name="Eisen J.A."/>
            <person name="Markowitz V."/>
            <person name="Hugenholtz P."/>
            <person name="Kyrpides N.C."/>
            <person name="Klenk H.P."/>
            <person name="Detter J.C."/>
        </authorList>
    </citation>
    <scope>NUCLEOTIDE SEQUENCE [LARGE SCALE GENOMIC DNA]</scope>
    <source>
        <strain evidence="24">DSM 8271 / FlGlyR</strain>
    </source>
</reference>
<evidence type="ECO:0000256" key="4">
    <source>
        <dbReference type="ARBA" id="ARBA00022618"/>
    </source>
</evidence>
<evidence type="ECO:0000256" key="18">
    <source>
        <dbReference type="ARBA" id="ARBA00041418"/>
    </source>
</evidence>
<feature type="transmembrane region" description="Helical" evidence="22">
    <location>
        <begin position="270"/>
        <end position="291"/>
    </location>
</feature>
<dbReference type="GO" id="GO:0008955">
    <property type="term" value="F:peptidoglycan glycosyltransferase activity"/>
    <property type="evidence" value="ECO:0007669"/>
    <property type="project" value="UniProtKB-EC"/>
</dbReference>
<dbReference type="eggNOG" id="COG0772">
    <property type="taxonomic scope" value="Bacteria"/>
</dbReference>
<comment type="subcellular location">
    <subcellularLocation>
        <location evidence="1">Cell membrane</location>
        <topology evidence="1">Multi-pass membrane protein</topology>
    </subcellularLocation>
</comment>
<dbReference type="AlphaFoldDB" id="F0SYV3"/>
<dbReference type="Pfam" id="PF01098">
    <property type="entry name" value="FTSW_RODA_SPOVE"/>
    <property type="match status" value="1"/>
</dbReference>
<dbReference type="OrthoDB" id="9812661at2"/>
<sequence>MVSFKKPNKPDFILLFTALSILAIGLIMVLSASSVLAFNKEDNSYHYFFLQLRWASLGMIAAGAALVIPYRHLKKFAGAGVIVSIFLLILVELTADPVKGSARWLELGFFSVQPSEIAKLTLIIFFAYVLAKYPVKTAKDLIIPGSFMLVVLFLVYKQPDLGTAIVIAASCGAMLLLTELPTLYFVTVIPPVSIIMYILIRTTEYQWERVIGWLHPWENAGKLGYQLVQAQIAFGSGGLFGIGIGRSVQKYGFLPENYTDTIFAMIGEEFGFFGTVFVVGLFMLLIARGYIISKECPDKFGRFLGFGLTTVLAIQTVVNLCVVTGLSPVTGITLPLISYGGSSLIITMLEIGILLNISCYRENKQAVRNINPKGKFRPGDSFSSRG</sequence>
<evidence type="ECO:0000313" key="23">
    <source>
        <dbReference type="EMBL" id="ADY55990.1"/>
    </source>
</evidence>
<name>F0SYV3_SYNGF</name>
<evidence type="ECO:0000256" key="17">
    <source>
        <dbReference type="ARBA" id="ARBA00041185"/>
    </source>
</evidence>
<feature type="transmembrane region" description="Helical" evidence="22">
    <location>
        <begin position="107"/>
        <end position="131"/>
    </location>
</feature>
<evidence type="ECO:0000256" key="5">
    <source>
        <dbReference type="ARBA" id="ARBA00022676"/>
    </source>
</evidence>
<dbReference type="InterPro" id="IPR018365">
    <property type="entry name" value="Cell_cycle_FtsW-rel_CS"/>
</dbReference>
<dbReference type="GO" id="GO:0071555">
    <property type="term" value="P:cell wall organization"/>
    <property type="evidence" value="ECO:0007669"/>
    <property type="project" value="UniProtKB-KW"/>
</dbReference>
<evidence type="ECO:0000256" key="20">
    <source>
        <dbReference type="ARBA" id="ARBA00049902"/>
    </source>
</evidence>
<evidence type="ECO:0000256" key="14">
    <source>
        <dbReference type="ARBA" id="ARBA00032370"/>
    </source>
</evidence>